<dbReference type="RefSeq" id="WP_163779882.1">
    <property type="nucleotide sequence ID" value="NZ_AP022569.1"/>
</dbReference>
<organism evidence="2 3">
    <name type="scientific">Mycobacterium cookii</name>
    <dbReference type="NCBI Taxonomy" id="1775"/>
    <lineage>
        <taxon>Bacteria</taxon>
        <taxon>Bacillati</taxon>
        <taxon>Actinomycetota</taxon>
        <taxon>Actinomycetes</taxon>
        <taxon>Mycobacteriales</taxon>
        <taxon>Mycobacteriaceae</taxon>
        <taxon>Mycobacterium</taxon>
    </lineage>
</organism>
<reference evidence="2 3" key="1">
    <citation type="journal article" date="2019" name="Emerg. Microbes Infect.">
        <title>Comprehensive subspecies identification of 175 nontuberculous mycobacteria species based on 7547 genomic profiles.</title>
        <authorList>
            <person name="Matsumoto Y."/>
            <person name="Kinjo T."/>
            <person name="Motooka D."/>
            <person name="Nabeya D."/>
            <person name="Jung N."/>
            <person name="Uechi K."/>
            <person name="Horii T."/>
            <person name="Iida T."/>
            <person name="Fujita J."/>
            <person name="Nakamura S."/>
        </authorList>
    </citation>
    <scope>NUCLEOTIDE SEQUENCE [LARGE SCALE GENOMIC DNA]</scope>
    <source>
        <strain evidence="2 3">JCM 12404</strain>
    </source>
</reference>
<dbReference type="EMBL" id="AP022569">
    <property type="protein sequence ID" value="BBX48243.1"/>
    <property type="molecule type" value="Genomic_DNA"/>
</dbReference>
<keyword evidence="3" id="KW-1185">Reference proteome</keyword>
<dbReference type="Proteomes" id="UP000465866">
    <property type="component" value="Chromosome"/>
</dbReference>
<feature type="transmembrane region" description="Helical" evidence="1">
    <location>
        <begin position="97"/>
        <end position="116"/>
    </location>
</feature>
<feature type="transmembrane region" description="Helical" evidence="1">
    <location>
        <begin position="6"/>
        <end position="24"/>
    </location>
</feature>
<feature type="transmembrane region" description="Helical" evidence="1">
    <location>
        <begin position="59"/>
        <end position="85"/>
    </location>
</feature>
<name>A0A7I7L2B5_9MYCO</name>
<keyword evidence="1" id="KW-0472">Membrane</keyword>
<sequence>MNVTRIGIAVALIVSGISHAYLYVHGYQHIPTIGTAFLLQASVSFSLALLILIGGPGWLWWAGAAVAGGALAAFAMSRTVGIFGFSERGFQPSPHAAISVVAELVTVGLVAAYLVGQRRADSVR</sequence>
<dbReference type="AlphaFoldDB" id="A0A7I7L2B5"/>
<evidence type="ECO:0000256" key="1">
    <source>
        <dbReference type="SAM" id="Phobius"/>
    </source>
</evidence>
<feature type="transmembrane region" description="Helical" evidence="1">
    <location>
        <begin position="36"/>
        <end position="53"/>
    </location>
</feature>
<proteinExistence type="predicted"/>
<evidence type="ECO:0000313" key="3">
    <source>
        <dbReference type="Proteomes" id="UP000465866"/>
    </source>
</evidence>
<keyword evidence="1" id="KW-0812">Transmembrane</keyword>
<evidence type="ECO:0008006" key="4">
    <source>
        <dbReference type="Google" id="ProtNLM"/>
    </source>
</evidence>
<evidence type="ECO:0000313" key="2">
    <source>
        <dbReference type="EMBL" id="BBX48243.1"/>
    </source>
</evidence>
<keyword evidence="1" id="KW-1133">Transmembrane helix</keyword>
<dbReference type="KEGG" id="mcoo:MCOO_42580"/>
<protein>
    <recommendedName>
        <fullName evidence="4">DUF4345 domain-containing protein</fullName>
    </recommendedName>
</protein>
<accession>A0A7I7L2B5</accession>
<gene>
    <name evidence="2" type="ORF">MCOO_42580</name>
</gene>